<accession>A0AAW0VUX9</accession>
<feature type="non-terminal residue" evidence="2">
    <location>
        <position position="1"/>
    </location>
</feature>
<dbReference type="SUPFAM" id="SSF141673">
    <property type="entry name" value="MOSC N-terminal domain-like"/>
    <property type="match status" value="1"/>
</dbReference>
<gene>
    <name evidence="2" type="ORF">OTU49_013144</name>
</gene>
<dbReference type="PANTHER" id="PTHR14237:SF19">
    <property type="entry name" value="MITOCHONDRIAL AMIDOXIME REDUCING COMPONENT 1"/>
    <property type="match status" value="1"/>
</dbReference>
<comment type="caution">
    <text evidence="2">The sequence shown here is derived from an EMBL/GenBank/DDBJ whole genome shotgun (WGS) entry which is preliminary data.</text>
</comment>
<dbReference type="PANTHER" id="PTHR14237">
    <property type="entry name" value="MOLYBDOPTERIN COFACTOR SULFURASE MOSC"/>
    <property type="match status" value="1"/>
</dbReference>
<evidence type="ECO:0000259" key="1">
    <source>
        <dbReference type="PROSITE" id="PS51340"/>
    </source>
</evidence>
<sequence length="192" mass="21935">IWTDKTSGLCCGEEASSWLHAVLGRRCRLLYHADFPSPRTADIRNIEKYPLLRDDDHFLYTDGAAFMLMTVQSVADLQRRVQCQIAAENFRPTILIEAKNGPYDEDSWEYVMIGEAVFRNISPCTRCIFTTIDHETGHKDPNQEPLRTLKTYRCIGGDKDPHLGINLALDLPGLISEGDEIFVTRTVKNKWF</sequence>
<dbReference type="AlphaFoldDB" id="A0AAW0VUX9"/>
<dbReference type="InterPro" id="IPR005302">
    <property type="entry name" value="MoCF_Sase_C"/>
</dbReference>
<dbReference type="SUPFAM" id="SSF50800">
    <property type="entry name" value="PK beta-barrel domain-like"/>
    <property type="match status" value="1"/>
</dbReference>
<feature type="domain" description="MOSC" evidence="1">
    <location>
        <begin position="38"/>
        <end position="184"/>
    </location>
</feature>
<dbReference type="EMBL" id="JARKIK010000242">
    <property type="protein sequence ID" value="KAK8720720.1"/>
    <property type="molecule type" value="Genomic_DNA"/>
</dbReference>
<dbReference type="Proteomes" id="UP001445076">
    <property type="component" value="Unassembled WGS sequence"/>
</dbReference>
<dbReference type="GO" id="GO:0030170">
    <property type="term" value="F:pyridoxal phosphate binding"/>
    <property type="evidence" value="ECO:0007669"/>
    <property type="project" value="InterPro"/>
</dbReference>
<protein>
    <recommendedName>
        <fullName evidence="1">MOSC domain-containing protein</fullName>
    </recommendedName>
</protein>
<organism evidence="2 3">
    <name type="scientific">Cherax quadricarinatus</name>
    <name type="common">Australian red claw crayfish</name>
    <dbReference type="NCBI Taxonomy" id="27406"/>
    <lineage>
        <taxon>Eukaryota</taxon>
        <taxon>Metazoa</taxon>
        <taxon>Ecdysozoa</taxon>
        <taxon>Arthropoda</taxon>
        <taxon>Crustacea</taxon>
        <taxon>Multicrustacea</taxon>
        <taxon>Malacostraca</taxon>
        <taxon>Eumalacostraca</taxon>
        <taxon>Eucarida</taxon>
        <taxon>Decapoda</taxon>
        <taxon>Pleocyemata</taxon>
        <taxon>Astacidea</taxon>
        <taxon>Parastacoidea</taxon>
        <taxon>Parastacidae</taxon>
        <taxon>Cherax</taxon>
    </lineage>
</organism>
<dbReference type="Pfam" id="PF03473">
    <property type="entry name" value="MOSC"/>
    <property type="match status" value="1"/>
</dbReference>
<keyword evidence="3" id="KW-1185">Reference proteome</keyword>
<reference evidence="2 3" key="1">
    <citation type="journal article" date="2024" name="BMC Genomics">
        <title>Genome assembly of redclaw crayfish (Cherax quadricarinatus) provides insights into its immune adaptation and hypoxia tolerance.</title>
        <authorList>
            <person name="Liu Z."/>
            <person name="Zheng J."/>
            <person name="Li H."/>
            <person name="Fang K."/>
            <person name="Wang S."/>
            <person name="He J."/>
            <person name="Zhou D."/>
            <person name="Weng S."/>
            <person name="Chi M."/>
            <person name="Gu Z."/>
            <person name="He J."/>
            <person name="Li F."/>
            <person name="Wang M."/>
        </authorList>
    </citation>
    <scope>NUCLEOTIDE SEQUENCE [LARGE SCALE GENOMIC DNA]</scope>
    <source>
        <strain evidence="2">ZL_2023a</strain>
    </source>
</reference>
<proteinExistence type="predicted"/>
<evidence type="ECO:0000313" key="2">
    <source>
        <dbReference type="EMBL" id="KAK8720720.1"/>
    </source>
</evidence>
<dbReference type="GO" id="GO:0003824">
    <property type="term" value="F:catalytic activity"/>
    <property type="evidence" value="ECO:0007669"/>
    <property type="project" value="InterPro"/>
</dbReference>
<evidence type="ECO:0000313" key="3">
    <source>
        <dbReference type="Proteomes" id="UP001445076"/>
    </source>
</evidence>
<dbReference type="InterPro" id="IPR011037">
    <property type="entry name" value="Pyrv_Knase-like_insert_dom_sf"/>
</dbReference>
<name>A0AAW0VUX9_CHEQU</name>
<dbReference type="PROSITE" id="PS51340">
    <property type="entry name" value="MOSC"/>
    <property type="match status" value="1"/>
</dbReference>
<dbReference type="GO" id="GO:0030151">
    <property type="term" value="F:molybdenum ion binding"/>
    <property type="evidence" value="ECO:0007669"/>
    <property type="project" value="InterPro"/>
</dbReference>